<protein>
    <submittedName>
        <fullName evidence="1">Uncharacterized protein</fullName>
    </submittedName>
</protein>
<gene>
    <name evidence="1" type="ORF">CVLEPA_LOCUS20187</name>
</gene>
<comment type="caution">
    <text evidence="1">The sequence shown here is derived from an EMBL/GenBank/DDBJ whole genome shotgun (WGS) entry which is preliminary data.</text>
</comment>
<sequence>MSVNSWKIPALCLWNKRRQRRRFGHFLTKSTKSRRATFRLITATDLYIWVTVQRIIGPHINYDVIYCSHLMLSGVTTECKPRDSFHLELVGKSHGFRKEDVHFTAQQLIGFYCKSDASNLI</sequence>
<evidence type="ECO:0000313" key="1">
    <source>
        <dbReference type="EMBL" id="CAK8688159.1"/>
    </source>
</evidence>
<accession>A0ABP0GBF5</accession>
<proteinExistence type="predicted"/>
<dbReference type="EMBL" id="CAWYQH010000108">
    <property type="protein sequence ID" value="CAK8688159.1"/>
    <property type="molecule type" value="Genomic_DNA"/>
</dbReference>
<reference evidence="1 2" key="1">
    <citation type="submission" date="2024-02" db="EMBL/GenBank/DDBJ databases">
        <authorList>
            <person name="Daric V."/>
            <person name="Darras S."/>
        </authorList>
    </citation>
    <scope>NUCLEOTIDE SEQUENCE [LARGE SCALE GENOMIC DNA]</scope>
</reference>
<name>A0ABP0GBF5_CLALP</name>
<evidence type="ECO:0000313" key="2">
    <source>
        <dbReference type="Proteomes" id="UP001642483"/>
    </source>
</evidence>
<keyword evidence="2" id="KW-1185">Reference proteome</keyword>
<organism evidence="1 2">
    <name type="scientific">Clavelina lepadiformis</name>
    <name type="common">Light-bulb sea squirt</name>
    <name type="synonym">Ascidia lepadiformis</name>
    <dbReference type="NCBI Taxonomy" id="159417"/>
    <lineage>
        <taxon>Eukaryota</taxon>
        <taxon>Metazoa</taxon>
        <taxon>Chordata</taxon>
        <taxon>Tunicata</taxon>
        <taxon>Ascidiacea</taxon>
        <taxon>Aplousobranchia</taxon>
        <taxon>Clavelinidae</taxon>
        <taxon>Clavelina</taxon>
    </lineage>
</organism>
<dbReference type="Proteomes" id="UP001642483">
    <property type="component" value="Unassembled WGS sequence"/>
</dbReference>